<dbReference type="SMART" id="SM00421">
    <property type="entry name" value="HTH_LUXR"/>
    <property type="match status" value="1"/>
</dbReference>
<dbReference type="PRINTS" id="PR00038">
    <property type="entry name" value="HTHLUXR"/>
</dbReference>
<evidence type="ECO:0000256" key="3">
    <source>
        <dbReference type="ARBA" id="ARBA00023163"/>
    </source>
</evidence>
<dbReference type="Gene3D" id="1.10.10.10">
    <property type="entry name" value="Winged helix-like DNA-binding domain superfamily/Winged helix DNA-binding domain"/>
    <property type="match status" value="1"/>
</dbReference>
<accession>E6S7S2</accession>
<name>E6S7S2_INTC7</name>
<dbReference type="PANTHER" id="PTHR44688">
    <property type="entry name" value="DNA-BINDING TRANSCRIPTIONAL ACTIVATOR DEVR_DOSR"/>
    <property type="match status" value="1"/>
</dbReference>
<evidence type="ECO:0000313" key="5">
    <source>
        <dbReference type="EMBL" id="ADU47979.1"/>
    </source>
</evidence>
<dbReference type="SUPFAM" id="SSF48452">
    <property type="entry name" value="TPR-like"/>
    <property type="match status" value="1"/>
</dbReference>
<dbReference type="AlphaFoldDB" id="E6S7S2"/>
<dbReference type="GO" id="GO:0003677">
    <property type="term" value="F:DNA binding"/>
    <property type="evidence" value="ECO:0007669"/>
    <property type="project" value="UniProtKB-KW"/>
</dbReference>
<keyword evidence="2" id="KW-0238">DNA-binding</keyword>
<dbReference type="Pfam" id="PF00196">
    <property type="entry name" value="GerE"/>
    <property type="match status" value="1"/>
</dbReference>
<protein>
    <submittedName>
        <fullName evidence="5">Transcriptional regulator, LuxR family</fullName>
    </submittedName>
</protein>
<dbReference type="EMBL" id="CP002343">
    <property type="protein sequence ID" value="ADU47979.1"/>
    <property type="molecule type" value="Genomic_DNA"/>
</dbReference>
<evidence type="ECO:0000256" key="2">
    <source>
        <dbReference type="ARBA" id="ARBA00023125"/>
    </source>
</evidence>
<dbReference type="PANTHER" id="PTHR44688:SF16">
    <property type="entry name" value="DNA-BINDING TRANSCRIPTIONAL ACTIVATOR DEVR_DOSR"/>
    <property type="match status" value="1"/>
</dbReference>
<dbReference type="OrthoDB" id="27092at2"/>
<sequence>MAVDELTAGREAYARRAWGTARDHLSRADPAQLDGDDLRALGFAAYLGGDRDAAVRALQRAHTSHVAAGARLAAAYDANQLAMIFSTSGEPAVGAGWLARARRLSDDQPEDADVRGHLLVHEIHRLFAEGDFAGVVACCERIAEIGRKWDDADLVAYPLSISGYALLHSGKVREGLARLDEAMVAITAGEVSPVVAGHVYCAMIEACQRVADYRRMVEWTDALTAWCEDQSGLVAFTGQCAVHRGQILRAQGSFADALAELALAAERYEANGMDPATGLAMYERGEVLRTVGDLDGAQAAYDEAARWGHEPQPGLSLLALARGRTGAAVASMHRLLAEARDPLTRVSLLGAAVEVLLAAGLLDEAAEAAEELGGLAGSFGCAAVAARGEYAAGLVAFARDDPAGSLAHLRRAWKEWIELGARYDAARARTRIGVALGALGDDVSATAELTVALRTFSELGSEPARREVERLLGAGLPGGLTAREAEVLRLVASGRTNPQIAAELFLSDKTVARHLSNIFTKIAVTSRTAAAAYAREHDLA</sequence>
<keyword evidence="3" id="KW-0804">Transcription</keyword>
<dbReference type="InterPro" id="IPR000792">
    <property type="entry name" value="Tscrpt_reg_LuxR_C"/>
</dbReference>
<dbReference type="HOGENOM" id="CLU_034929_0_0_11"/>
<feature type="domain" description="HTH luxR-type" evidence="4">
    <location>
        <begin position="473"/>
        <end position="538"/>
    </location>
</feature>
<gene>
    <name evidence="5" type="ordered locus">Intca_1464</name>
</gene>
<dbReference type="RefSeq" id="WP_013492295.1">
    <property type="nucleotide sequence ID" value="NC_014830.1"/>
</dbReference>
<dbReference type="eggNOG" id="COG2909">
    <property type="taxonomic scope" value="Bacteria"/>
</dbReference>
<dbReference type="KEGG" id="ica:Intca_1464"/>
<keyword evidence="6" id="KW-1185">Reference proteome</keyword>
<evidence type="ECO:0000256" key="1">
    <source>
        <dbReference type="ARBA" id="ARBA00023015"/>
    </source>
</evidence>
<dbReference type="GO" id="GO:0006355">
    <property type="term" value="P:regulation of DNA-templated transcription"/>
    <property type="evidence" value="ECO:0007669"/>
    <property type="project" value="InterPro"/>
</dbReference>
<dbReference type="PROSITE" id="PS50043">
    <property type="entry name" value="HTH_LUXR_2"/>
    <property type="match status" value="1"/>
</dbReference>
<dbReference type="InterPro" id="IPR016032">
    <property type="entry name" value="Sig_transdc_resp-reg_C-effctor"/>
</dbReference>
<dbReference type="InterPro" id="IPR011990">
    <property type="entry name" value="TPR-like_helical_dom_sf"/>
</dbReference>
<organism evidence="5 6">
    <name type="scientific">Intrasporangium calvum (strain ATCC 23552 / DSM 43043 / JCM 3097 / NBRC 12989 / NCIMB 10167 / NRRL B-3866 / 7 KIP)</name>
    <dbReference type="NCBI Taxonomy" id="710696"/>
    <lineage>
        <taxon>Bacteria</taxon>
        <taxon>Bacillati</taxon>
        <taxon>Actinomycetota</taxon>
        <taxon>Actinomycetes</taxon>
        <taxon>Micrococcales</taxon>
        <taxon>Intrasporangiaceae</taxon>
        <taxon>Intrasporangium</taxon>
    </lineage>
</organism>
<dbReference type="CDD" id="cd06170">
    <property type="entry name" value="LuxR_C_like"/>
    <property type="match status" value="1"/>
</dbReference>
<evidence type="ECO:0000313" key="6">
    <source>
        <dbReference type="Proteomes" id="UP000008914"/>
    </source>
</evidence>
<proteinExistence type="predicted"/>
<dbReference type="STRING" id="710696.Intca_1464"/>
<dbReference type="InterPro" id="IPR036388">
    <property type="entry name" value="WH-like_DNA-bd_sf"/>
</dbReference>
<dbReference type="Proteomes" id="UP000008914">
    <property type="component" value="Chromosome"/>
</dbReference>
<evidence type="ECO:0000259" key="4">
    <source>
        <dbReference type="PROSITE" id="PS50043"/>
    </source>
</evidence>
<dbReference type="Gene3D" id="1.25.40.10">
    <property type="entry name" value="Tetratricopeptide repeat domain"/>
    <property type="match status" value="2"/>
</dbReference>
<dbReference type="SUPFAM" id="SSF46894">
    <property type="entry name" value="C-terminal effector domain of the bipartite response regulators"/>
    <property type="match status" value="1"/>
</dbReference>
<dbReference type="PROSITE" id="PS00622">
    <property type="entry name" value="HTH_LUXR_1"/>
    <property type="match status" value="1"/>
</dbReference>
<reference evidence="5 6" key="1">
    <citation type="journal article" date="2010" name="Stand. Genomic Sci.">
        <title>Complete genome sequence of Intrasporangium calvum type strain (7 KIP).</title>
        <authorList>
            <person name="Del Rio T.G."/>
            <person name="Chertkov O."/>
            <person name="Yasawong M."/>
            <person name="Lucas S."/>
            <person name="Deshpande S."/>
            <person name="Cheng J.F."/>
            <person name="Detter C."/>
            <person name="Tapia R."/>
            <person name="Han C."/>
            <person name="Goodwin L."/>
            <person name="Pitluck S."/>
            <person name="Liolios K."/>
            <person name="Ivanova N."/>
            <person name="Mavromatis K."/>
            <person name="Pati A."/>
            <person name="Chen A."/>
            <person name="Palaniappan K."/>
            <person name="Land M."/>
            <person name="Hauser L."/>
            <person name="Chang Y.J."/>
            <person name="Jeffries C.D."/>
            <person name="Rohde M."/>
            <person name="Pukall R."/>
            <person name="Sikorski J."/>
            <person name="Goker M."/>
            <person name="Woyke T."/>
            <person name="Bristow J."/>
            <person name="Eisen J.A."/>
            <person name="Markowitz V."/>
            <person name="Hugenholtz P."/>
            <person name="Kyrpides N.C."/>
            <person name="Klenk H.P."/>
            <person name="Lapidus A."/>
        </authorList>
    </citation>
    <scope>NUCLEOTIDE SEQUENCE [LARGE SCALE GENOMIC DNA]</scope>
    <source>
        <strain evidence="6">ATCC 23552 / DSM 43043 / JCM 3097 / NBRC 12989 / 7 KIP</strain>
    </source>
</reference>
<keyword evidence="1" id="KW-0805">Transcription regulation</keyword>